<name>A0A0E9MM66_9SPHN</name>
<dbReference type="InterPro" id="IPR004360">
    <property type="entry name" value="Glyas_Fos-R_dOase_dom"/>
</dbReference>
<dbReference type="STRING" id="1219043.SCH01S_16_01480"/>
<feature type="domain" description="VOC" evidence="1">
    <location>
        <begin position="2"/>
        <end position="125"/>
    </location>
</feature>
<dbReference type="EMBL" id="BBWU01000016">
    <property type="protein sequence ID" value="GAO38629.1"/>
    <property type="molecule type" value="Genomic_DNA"/>
</dbReference>
<dbReference type="RefSeq" id="WP_046347459.1">
    <property type="nucleotide sequence ID" value="NZ_BBWU01000016.1"/>
</dbReference>
<protein>
    <recommendedName>
        <fullName evidence="1">VOC domain-containing protein</fullName>
    </recommendedName>
</protein>
<dbReference type="CDD" id="cd06587">
    <property type="entry name" value="VOC"/>
    <property type="match status" value="1"/>
</dbReference>
<dbReference type="SUPFAM" id="SSF54593">
    <property type="entry name" value="Glyoxalase/Bleomycin resistance protein/Dihydroxybiphenyl dioxygenase"/>
    <property type="match status" value="1"/>
</dbReference>
<organism evidence="2 3">
    <name type="scientific">Sphingomonas changbaiensis NBRC 104936</name>
    <dbReference type="NCBI Taxonomy" id="1219043"/>
    <lineage>
        <taxon>Bacteria</taxon>
        <taxon>Pseudomonadati</taxon>
        <taxon>Pseudomonadota</taxon>
        <taxon>Alphaproteobacteria</taxon>
        <taxon>Sphingomonadales</taxon>
        <taxon>Sphingomonadaceae</taxon>
        <taxon>Sphingomonas</taxon>
    </lineage>
</organism>
<dbReference type="PROSITE" id="PS51819">
    <property type="entry name" value="VOC"/>
    <property type="match status" value="1"/>
</dbReference>
<comment type="caution">
    <text evidence="2">The sequence shown here is derived from an EMBL/GenBank/DDBJ whole genome shotgun (WGS) entry which is preliminary data.</text>
</comment>
<evidence type="ECO:0000259" key="1">
    <source>
        <dbReference type="PROSITE" id="PS51819"/>
    </source>
</evidence>
<dbReference type="Pfam" id="PF00903">
    <property type="entry name" value="Glyoxalase"/>
    <property type="match status" value="1"/>
</dbReference>
<dbReference type="AlphaFoldDB" id="A0A0E9MM66"/>
<dbReference type="OrthoDB" id="9804907at2"/>
<evidence type="ECO:0000313" key="2">
    <source>
        <dbReference type="EMBL" id="GAO38629.1"/>
    </source>
</evidence>
<proteinExistence type="predicted"/>
<keyword evidence="3" id="KW-1185">Reference proteome</keyword>
<gene>
    <name evidence="2" type="ORF">SCH01S_16_01480</name>
</gene>
<accession>A0A0E9MM66</accession>
<reference evidence="2 3" key="1">
    <citation type="submission" date="2015-04" db="EMBL/GenBank/DDBJ databases">
        <title>Whole genome shotgun sequence of Sphingomonas changbaiensis NBRC 104936.</title>
        <authorList>
            <person name="Katano-Makiyama Y."/>
            <person name="Hosoyama A."/>
            <person name="Hashimoto M."/>
            <person name="Noguchi M."/>
            <person name="Tsuchikane K."/>
            <person name="Ohji S."/>
            <person name="Yamazoe A."/>
            <person name="Ichikawa N."/>
            <person name="Kimura A."/>
            <person name="Fujita N."/>
        </authorList>
    </citation>
    <scope>NUCLEOTIDE SEQUENCE [LARGE SCALE GENOMIC DNA]</scope>
    <source>
        <strain evidence="2 3">NBRC 104936</strain>
    </source>
</reference>
<dbReference type="Proteomes" id="UP000033202">
    <property type="component" value="Unassembled WGS sequence"/>
</dbReference>
<dbReference type="Gene3D" id="3.10.180.10">
    <property type="entry name" value="2,3-Dihydroxybiphenyl 1,2-Dioxygenase, domain 1"/>
    <property type="match status" value="1"/>
</dbReference>
<dbReference type="InterPro" id="IPR037523">
    <property type="entry name" value="VOC_core"/>
</dbReference>
<dbReference type="InterPro" id="IPR029068">
    <property type="entry name" value="Glyas_Bleomycin-R_OHBP_Dase"/>
</dbReference>
<sequence>MTLDNARPVAFVSVRNRDEGRAFYEGVLGLKHKSRDDFGDFYAFGDGLLRMTPMPDFQPHAHPVLGWDVPDIASAVRALNEKGITFSIYDGMGQDELGIWSAPDGKAKVAWFADPFGNLLSLSQT</sequence>
<evidence type="ECO:0000313" key="3">
    <source>
        <dbReference type="Proteomes" id="UP000033202"/>
    </source>
</evidence>